<evidence type="ECO:0000313" key="2">
    <source>
        <dbReference type="Proteomes" id="UP000011907"/>
    </source>
</evidence>
<organism evidence="1 2">
    <name type="scientific">Bacillus sonorensis L12</name>
    <dbReference type="NCBI Taxonomy" id="1274524"/>
    <lineage>
        <taxon>Bacteria</taxon>
        <taxon>Bacillati</taxon>
        <taxon>Bacillota</taxon>
        <taxon>Bacilli</taxon>
        <taxon>Bacillales</taxon>
        <taxon>Bacillaceae</taxon>
        <taxon>Bacillus</taxon>
    </lineage>
</organism>
<accession>M5PCW1</accession>
<name>M5PCW1_9BACI</name>
<dbReference type="Proteomes" id="UP000011907">
    <property type="component" value="Unassembled WGS sequence"/>
</dbReference>
<gene>
    <name evidence="1" type="ORF">BSONL12_10391</name>
</gene>
<reference evidence="1 2" key="1">
    <citation type="journal article" date="2013" name="Genome Announc.">
        <title>Draft Whole-Genome Sequence of Bacillus sonorensis Strain L12, a Source of Nonribosomal Lipopeptides.</title>
        <authorList>
            <person name="Adimpong D.B."/>
            <person name="Sorensen K.I."/>
            <person name="Nielsen D.S."/>
            <person name="Thorsen L."/>
            <person name="Rasmussen T.B."/>
            <person name="Derkx P.M."/>
            <person name="Jespersen L."/>
        </authorList>
    </citation>
    <scope>NUCLEOTIDE SEQUENCE [LARGE SCALE GENOMIC DNA]</scope>
    <source>
        <strain evidence="1 2">L12</strain>
    </source>
</reference>
<proteinExistence type="predicted"/>
<dbReference type="AlphaFoldDB" id="M5PCW1"/>
<dbReference type="STRING" id="1274524.BSONL12_10391"/>
<sequence>MAPHADTWWDWKQDQEAETEPLIKQENEAAKEESPIEITVRMTRKMRNMAQPDQTLFHIEDG</sequence>
<dbReference type="EMBL" id="AOFM01000007">
    <property type="protein sequence ID" value="EME74190.1"/>
    <property type="molecule type" value="Genomic_DNA"/>
</dbReference>
<evidence type="ECO:0000313" key="1">
    <source>
        <dbReference type="EMBL" id="EME74190.1"/>
    </source>
</evidence>
<dbReference type="PATRIC" id="fig|1274524.3.peg.2256"/>
<comment type="caution">
    <text evidence="1">The sequence shown here is derived from an EMBL/GenBank/DDBJ whole genome shotgun (WGS) entry which is preliminary data.</text>
</comment>
<protein>
    <submittedName>
        <fullName evidence="1">Uncharacterized protein</fullName>
    </submittedName>
</protein>